<dbReference type="GO" id="GO:0004088">
    <property type="term" value="F:carbamoyl-phosphate synthase (glutamine-hydrolyzing) activity"/>
    <property type="evidence" value="ECO:0007669"/>
    <property type="project" value="UniProtKB-UniRule"/>
</dbReference>
<feature type="binding site" evidence="19">
    <location>
        <position position="242"/>
    </location>
    <ligand>
        <name>ATP</name>
        <dbReference type="ChEBI" id="CHEBI:30616"/>
        <label>1</label>
    </ligand>
</feature>
<feature type="binding site" evidence="19">
    <location>
        <position position="848"/>
    </location>
    <ligand>
        <name>Mn(2+)</name>
        <dbReference type="ChEBI" id="CHEBI:29035"/>
        <label>4</label>
    </ligand>
</feature>
<feature type="domain" description="ATP-grasp" evidence="20">
    <location>
        <begin position="133"/>
        <end position="328"/>
    </location>
</feature>
<comment type="catalytic activity">
    <reaction evidence="16 19">
        <text>hydrogencarbonate + L-glutamine + 2 ATP + H2O = carbamoyl phosphate + L-glutamate + 2 ADP + phosphate + 2 H(+)</text>
        <dbReference type="Rhea" id="RHEA:18633"/>
        <dbReference type="ChEBI" id="CHEBI:15377"/>
        <dbReference type="ChEBI" id="CHEBI:15378"/>
        <dbReference type="ChEBI" id="CHEBI:17544"/>
        <dbReference type="ChEBI" id="CHEBI:29985"/>
        <dbReference type="ChEBI" id="CHEBI:30616"/>
        <dbReference type="ChEBI" id="CHEBI:43474"/>
        <dbReference type="ChEBI" id="CHEBI:58228"/>
        <dbReference type="ChEBI" id="CHEBI:58359"/>
        <dbReference type="ChEBI" id="CHEBI:456216"/>
        <dbReference type="EC" id="6.3.5.5"/>
    </reaction>
</comment>
<evidence type="ECO:0000256" key="5">
    <source>
        <dbReference type="ARBA" id="ARBA00022571"/>
    </source>
</evidence>
<gene>
    <name evidence="19" type="primary">carB</name>
    <name evidence="22" type="ORF">N825_15750</name>
</gene>
<comment type="pathway">
    <text evidence="2 19">Pyrimidine metabolism; UMP biosynthesis via de novo pathway; (S)-dihydroorotate from bicarbonate: step 1/3.</text>
</comment>
<dbReference type="STRING" id="1385369.N825_15750"/>
<dbReference type="InterPro" id="IPR036897">
    <property type="entry name" value="CarbamoylP_synth_lsu_oligo_sf"/>
</dbReference>
<organism evidence="22 23">
    <name type="scientific">Skermanella stibiiresistens SB22</name>
    <dbReference type="NCBI Taxonomy" id="1385369"/>
    <lineage>
        <taxon>Bacteria</taxon>
        <taxon>Pseudomonadati</taxon>
        <taxon>Pseudomonadota</taxon>
        <taxon>Alphaproteobacteria</taxon>
        <taxon>Rhodospirillales</taxon>
        <taxon>Azospirillaceae</taxon>
        <taxon>Skermanella</taxon>
    </lineage>
</organism>
<feature type="binding site" evidence="19">
    <location>
        <position position="836"/>
    </location>
    <ligand>
        <name>ATP</name>
        <dbReference type="ChEBI" id="CHEBI:30616"/>
        <label>2</label>
    </ligand>
</feature>
<comment type="subunit">
    <text evidence="18 19">Composed of two chains; the small (or glutamine) chain promotes the hydrolysis of glutamine to ammonia, which is used by the large (or ammonia) chain to synthesize carbamoyl phosphate. Tetramer of heterodimers (alpha,beta)4.</text>
</comment>
<feature type="binding site" evidence="19">
    <location>
        <position position="761"/>
    </location>
    <ligand>
        <name>ATP</name>
        <dbReference type="ChEBI" id="CHEBI:30616"/>
        <label>2</label>
    </ligand>
</feature>
<keyword evidence="7 19" id="KW-0028">Amino-acid biosynthesis</keyword>
<dbReference type="OrthoDB" id="9804197at2"/>
<dbReference type="AlphaFoldDB" id="W9GVM5"/>
<dbReference type="Pfam" id="PF02786">
    <property type="entry name" value="CPSase_L_D2"/>
    <property type="match status" value="2"/>
</dbReference>
<dbReference type="Gene3D" id="3.40.50.1380">
    <property type="entry name" value="Methylglyoxal synthase-like domain"/>
    <property type="match status" value="1"/>
</dbReference>
<evidence type="ECO:0000259" key="20">
    <source>
        <dbReference type="PROSITE" id="PS50975"/>
    </source>
</evidence>
<dbReference type="PROSITE" id="PS50975">
    <property type="entry name" value="ATP_GRASP"/>
    <property type="match status" value="2"/>
</dbReference>
<feature type="binding site" evidence="19">
    <location>
        <position position="243"/>
    </location>
    <ligand>
        <name>ATP</name>
        <dbReference type="ChEBI" id="CHEBI:30616"/>
        <label>1</label>
    </ligand>
</feature>
<feature type="binding site" evidence="19">
    <location>
        <position position="210"/>
    </location>
    <ligand>
        <name>ATP</name>
        <dbReference type="ChEBI" id="CHEBI:30616"/>
        <label>1</label>
    </ligand>
</feature>
<dbReference type="FunFam" id="3.30.470.20:FF:000007">
    <property type="entry name" value="Carbamoyl-phosphate synthase large chain"/>
    <property type="match status" value="1"/>
</dbReference>
<dbReference type="NCBIfam" id="TIGR01369">
    <property type="entry name" value="CPSaseII_lrg"/>
    <property type="match status" value="1"/>
</dbReference>
<dbReference type="EMBL" id="AVFL01000022">
    <property type="protein sequence ID" value="EWY37854.1"/>
    <property type="molecule type" value="Genomic_DNA"/>
</dbReference>
<keyword evidence="11 19" id="KW-0067">ATP-binding</keyword>
<feature type="domain" description="MGS-like" evidence="21">
    <location>
        <begin position="943"/>
        <end position="1081"/>
    </location>
</feature>
<feature type="binding site" evidence="19">
    <location>
        <position position="850"/>
    </location>
    <ligand>
        <name>Mg(2+)</name>
        <dbReference type="ChEBI" id="CHEBI:18420"/>
        <label>4</label>
    </ligand>
</feature>
<keyword evidence="23" id="KW-1185">Reference proteome</keyword>
<feature type="binding site" evidence="19">
    <location>
        <position position="301"/>
    </location>
    <ligand>
        <name>Mg(2+)</name>
        <dbReference type="ChEBI" id="CHEBI:18420"/>
        <label>2</label>
    </ligand>
</feature>
<dbReference type="InterPro" id="IPR033937">
    <property type="entry name" value="MGS_CPS_CarB"/>
</dbReference>
<comment type="domain">
    <text evidence="19">The large subunit is composed of 2 ATP-grasp domains that are involved in binding the 2 ATP molecules needed for carbamoyl phosphate synthesis. The N-terminal ATP-grasp domain (referred to as the carboxyphosphate synthetic component) catalyzes the ATP-dependent phosphorylation of hydrogencarbonate to carboxyphosphate and the subsequent nucleophilic attack by ammonia to form a carbamate intermediate. The C-terminal ATP-grasp domain (referred to as the carbamoyl phosphate synthetic component) then catalyzes the phosphorylation of carbamate with the second ATP to form the end product carbamoyl phosphate. The reactive and unstable enzyme intermediates are sequentially channeled from one active site to the next through the interior of the protein over a distance of at least 96 A.</text>
</comment>
<evidence type="ECO:0000256" key="4">
    <source>
        <dbReference type="ARBA" id="ARBA00009799"/>
    </source>
</evidence>
<evidence type="ECO:0000256" key="17">
    <source>
        <dbReference type="ARBA" id="ARBA00057223"/>
    </source>
</evidence>
<evidence type="ECO:0000256" key="15">
    <source>
        <dbReference type="ARBA" id="ARBA00047359"/>
    </source>
</evidence>
<feature type="region of interest" description="Allosteric domain" evidence="19">
    <location>
        <begin position="943"/>
        <end position="1081"/>
    </location>
</feature>
<dbReference type="SUPFAM" id="SSF52335">
    <property type="entry name" value="Methylglyoxal synthase-like"/>
    <property type="match status" value="1"/>
</dbReference>
<dbReference type="PROSITE" id="PS51855">
    <property type="entry name" value="MGS"/>
    <property type="match status" value="1"/>
</dbReference>
<evidence type="ECO:0000313" key="23">
    <source>
        <dbReference type="Proteomes" id="UP000019486"/>
    </source>
</evidence>
<dbReference type="Pfam" id="PF02142">
    <property type="entry name" value="MGS"/>
    <property type="match status" value="1"/>
</dbReference>
<dbReference type="FunFam" id="3.30.1490.20:FF:000001">
    <property type="entry name" value="Carbamoyl-phosphate synthase large chain"/>
    <property type="match status" value="1"/>
</dbReference>
<comment type="cofactor">
    <cofactor evidence="19">
        <name>Mg(2+)</name>
        <dbReference type="ChEBI" id="CHEBI:18420"/>
    </cofactor>
    <cofactor evidence="19">
        <name>Mn(2+)</name>
        <dbReference type="ChEBI" id="CHEBI:29035"/>
    </cofactor>
    <text evidence="19">Binds 4 Mg(2+) or Mn(2+) ions per subunit.</text>
</comment>
<feature type="binding site" evidence="19">
    <location>
        <position position="285"/>
    </location>
    <ligand>
        <name>ATP</name>
        <dbReference type="ChEBI" id="CHEBI:30616"/>
        <label>1</label>
    </ligand>
</feature>
<feature type="binding site" evidence="19">
    <location>
        <position position="301"/>
    </location>
    <ligand>
        <name>Mn(2+)</name>
        <dbReference type="ChEBI" id="CHEBI:29035"/>
        <label>2</label>
    </ligand>
</feature>
<feature type="binding site" evidence="19">
    <location>
        <position position="208"/>
    </location>
    <ligand>
        <name>ATP</name>
        <dbReference type="ChEBI" id="CHEBI:30616"/>
        <label>1</label>
    </ligand>
</feature>
<evidence type="ECO:0000256" key="13">
    <source>
        <dbReference type="ARBA" id="ARBA00022975"/>
    </source>
</evidence>
<dbReference type="FunFam" id="3.30.470.20:FF:000013">
    <property type="entry name" value="Carbamoyl-phosphate synthase large chain"/>
    <property type="match status" value="1"/>
</dbReference>
<evidence type="ECO:0000256" key="11">
    <source>
        <dbReference type="ARBA" id="ARBA00022840"/>
    </source>
</evidence>
<feature type="binding site" evidence="19">
    <location>
        <position position="241"/>
    </location>
    <ligand>
        <name>ATP</name>
        <dbReference type="ChEBI" id="CHEBI:30616"/>
        <label>1</label>
    </ligand>
</feature>
<feature type="binding site" evidence="19">
    <location>
        <position position="796"/>
    </location>
    <ligand>
        <name>ATP</name>
        <dbReference type="ChEBI" id="CHEBI:30616"/>
        <label>2</label>
    </ligand>
</feature>
<comment type="cofactor">
    <cofactor evidence="1">
        <name>Mn(2+)</name>
        <dbReference type="ChEBI" id="CHEBI:29035"/>
    </cofactor>
</comment>
<comment type="catalytic activity">
    <reaction evidence="15 19">
        <text>hydrogencarbonate + NH4(+) + 2 ATP = carbamoyl phosphate + 2 ADP + phosphate + 2 H(+)</text>
        <dbReference type="Rhea" id="RHEA:18029"/>
        <dbReference type="ChEBI" id="CHEBI:15378"/>
        <dbReference type="ChEBI" id="CHEBI:17544"/>
        <dbReference type="ChEBI" id="CHEBI:28938"/>
        <dbReference type="ChEBI" id="CHEBI:30616"/>
        <dbReference type="ChEBI" id="CHEBI:43474"/>
        <dbReference type="ChEBI" id="CHEBI:58228"/>
        <dbReference type="ChEBI" id="CHEBI:456216"/>
        <dbReference type="EC" id="6.3.4.16"/>
    </reaction>
</comment>
<protein>
    <recommendedName>
        <fullName evidence="19">Carbamoyl phosphate synthase large chain</fullName>
        <ecNumber evidence="19">6.3.4.16</ecNumber>
        <ecNumber evidence="19">6.3.5.5</ecNumber>
    </recommendedName>
    <alternativeName>
        <fullName evidence="19">Carbamoyl phosphate synthetase ammonia chain</fullName>
    </alternativeName>
</protein>
<feature type="binding site" evidence="19">
    <location>
        <position position="768"/>
    </location>
    <ligand>
        <name>ATP</name>
        <dbReference type="ChEBI" id="CHEBI:30616"/>
        <label>2</label>
    </ligand>
</feature>
<keyword evidence="10 19" id="KW-0547">Nucleotide-binding</keyword>
<feature type="binding site" evidence="19">
    <location>
        <position position="299"/>
    </location>
    <ligand>
        <name>Mn(2+)</name>
        <dbReference type="ChEBI" id="CHEBI:29035"/>
        <label>2</label>
    </ligand>
</feature>
<comment type="pathway">
    <text evidence="3 19">Amino-acid biosynthesis; L-arginine biosynthesis; carbamoyl phosphate from bicarbonate: step 1/1.</text>
</comment>
<evidence type="ECO:0000256" key="14">
    <source>
        <dbReference type="ARBA" id="ARBA00023211"/>
    </source>
</evidence>
<feature type="region of interest" description="Carboxyphosphate synthetic domain" evidence="19">
    <location>
        <begin position="1"/>
        <end position="402"/>
    </location>
</feature>
<evidence type="ECO:0000256" key="8">
    <source>
        <dbReference type="ARBA" id="ARBA00022723"/>
    </source>
</evidence>
<keyword evidence="12" id="KW-0460">Magnesium</keyword>
<feature type="binding site" evidence="19">
    <location>
        <position position="169"/>
    </location>
    <ligand>
        <name>ATP</name>
        <dbReference type="ChEBI" id="CHEBI:30616"/>
        <label>1</label>
    </ligand>
</feature>
<evidence type="ECO:0000256" key="9">
    <source>
        <dbReference type="ARBA" id="ARBA00022737"/>
    </source>
</evidence>
<name>W9GVM5_9PROT</name>
<dbReference type="PANTHER" id="PTHR11405">
    <property type="entry name" value="CARBAMOYLTRANSFERASE FAMILY MEMBER"/>
    <property type="match status" value="1"/>
</dbReference>
<dbReference type="InterPro" id="IPR036914">
    <property type="entry name" value="MGS-like_dom_sf"/>
</dbReference>
<feature type="binding site" evidence="19">
    <location>
        <position position="285"/>
    </location>
    <ligand>
        <name>Mg(2+)</name>
        <dbReference type="ChEBI" id="CHEBI:18420"/>
        <label>1</label>
    </ligand>
</feature>
<dbReference type="SMART" id="SM01096">
    <property type="entry name" value="CPSase_L_D3"/>
    <property type="match status" value="1"/>
</dbReference>
<feature type="binding site" evidence="19">
    <location>
        <position position="215"/>
    </location>
    <ligand>
        <name>ATP</name>
        <dbReference type="ChEBI" id="CHEBI:30616"/>
        <label>1</label>
    </ligand>
</feature>
<feature type="binding site" evidence="19">
    <location>
        <position position="848"/>
    </location>
    <ligand>
        <name>Mn(2+)</name>
        <dbReference type="ChEBI" id="CHEBI:29035"/>
        <label>3</label>
    </ligand>
</feature>
<keyword evidence="5 19" id="KW-0055">Arginine biosynthesis</keyword>
<dbReference type="GO" id="GO:0006541">
    <property type="term" value="P:glutamine metabolic process"/>
    <property type="evidence" value="ECO:0007669"/>
    <property type="project" value="TreeGrafter"/>
</dbReference>
<evidence type="ECO:0000313" key="22">
    <source>
        <dbReference type="EMBL" id="EWY37854.1"/>
    </source>
</evidence>
<dbReference type="PRINTS" id="PR00098">
    <property type="entry name" value="CPSASE"/>
</dbReference>
<evidence type="ECO:0000256" key="16">
    <source>
        <dbReference type="ARBA" id="ARBA00048816"/>
    </source>
</evidence>
<dbReference type="CDD" id="cd01424">
    <property type="entry name" value="MGS_CPS_II"/>
    <property type="match status" value="1"/>
</dbReference>
<feature type="domain" description="ATP-grasp" evidence="20">
    <location>
        <begin position="686"/>
        <end position="877"/>
    </location>
</feature>
<keyword evidence="13 19" id="KW-0665">Pyrimidine biosynthesis</keyword>
<dbReference type="FunFam" id="3.40.50.20:FF:000003">
    <property type="entry name" value="Carbamoyl-phosphate synthase large chain"/>
    <property type="match status" value="1"/>
</dbReference>
<feature type="binding site" evidence="19">
    <location>
        <position position="722"/>
    </location>
    <ligand>
        <name>ATP</name>
        <dbReference type="ChEBI" id="CHEBI:30616"/>
        <label>2</label>
    </ligand>
</feature>
<feature type="binding site" evidence="19">
    <location>
        <position position="763"/>
    </location>
    <ligand>
        <name>ATP</name>
        <dbReference type="ChEBI" id="CHEBI:30616"/>
        <label>2</label>
    </ligand>
</feature>
<keyword evidence="6 19" id="KW-0436">Ligase</keyword>
<evidence type="ECO:0000256" key="7">
    <source>
        <dbReference type="ARBA" id="ARBA00022605"/>
    </source>
</evidence>
<dbReference type="RefSeq" id="WP_037457976.1">
    <property type="nucleotide sequence ID" value="NZ_AVFL01000022.1"/>
</dbReference>
<dbReference type="NCBIfam" id="NF003671">
    <property type="entry name" value="PRK05294.1"/>
    <property type="match status" value="1"/>
</dbReference>
<dbReference type="PROSITE" id="PS00866">
    <property type="entry name" value="CPSASE_1"/>
    <property type="match status" value="1"/>
</dbReference>
<feature type="binding site" evidence="19">
    <location>
        <position position="836"/>
    </location>
    <ligand>
        <name>Mn(2+)</name>
        <dbReference type="ChEBI" id="CHEBI:29035"/>
        <label>3</label>
    </ligand>
</feature>
<feature type="binding site" evidence="19">
    <location>
        <position position="848"/>
    </location>
    <ligand>
        <name>ATP</name>
        <dbReference type="ChEBI" id="CHEBI:30616"/>
        <label>2</label>
    </ligand>
</feature>
<dbReference type="PROSITE" id="PS00867">
    <property type="entry name" value="CPSASE_2"/>
    <property type="match status" value="2"/>
</dbReference>
<dbReference type="Pfam" id="PF02787">
    <property type="entry name" value="CPSase_L_D3"/>
    <property type="match status" value="1"/>
</dbReference>
<dbReference type="InterPro" id="IPR006275">
    <property type="entry name" value="CPSase_lsu"/>
</dbReference>
<reference evidence="22 23" key="1">
    <citation type="submission" date="2013-08" db="EMBL/GenBank/DDBJ databases">
        <title>The genome sequence of Skermanella stibiiresistens.</title>
        <authorList>
            <person name="Zhu W."/>
            <person name="Wang G."/>
        </authorList>
    </citation>
    <scope>NUCLEOTIDE SEQUENCE [LARGE SCALE GENOMIC DNA]</scope>
    <source>
        <strain evidence="22 23">SB22</strain>
    </source>
</reference>
<dbReference type="SMART" id="SM00851">
    <property type="entry name" value="MGS"/>
    <property type="match status" value="1"/>
</dbReference>
<dbReference type="HAMAP" id="MF_01210_B">
    <property type="entry name" value="CPSase_L_chain_B"/>
    <property type="match status" value="1"/>
</dbReference>
<dbReference type="PANTHER" id="PTHR11405:SF53">
    <property type="entry name" value="CARBAMOYL-PHOSPHATE SYNTHASE [AMMONIA], MITOCHONDRIAL"/>
    <property type="match status" value="1"/>
</dbReference>
<accession>W9GVM5</accession>
<dbReference type="GO" id="GO:0006526">
    <property type="term" value="P:L-arginine biosynthetic process"/>
    <property type="evidence" value="ECO:0007669"/>
    <property type="project" value="UniProtKB-UniRule"/>
</dbReference>
<dbReference type="PATRIC" id="fig|1385369.3.peg.5001"/>
<dbReference type="NCBIfam" id="NF009455">
    <property type="entry name" value="PRK12815.1"/>
    <property type="match status" value="1"/>
</dbReference>
<dbReference type="InterPro" id="IPR016185">
    <property type="entry name" value="PreATP-grasp_dom_sf"/>
</dbReference>
<evidence type="ECO:0000256" key="12">
    <source>
        <dbReference type="ARBA" id="ARBA00022842"/>
    </source>
</evidence>
<dbReference type="UniPathway" id="UPA00068">
    <property type="reaction ID" value="UER00171"/>
</dbReference>
<evidence type="ECO:0000256" key="10">
    <source>
        <dbReference type="ARBA" id="ARBA00022741"/>
    </source>
</evidence>
<dbReference type="Gene3D" id="3.30.470.20">
    <property type="entry name" value="ATP-grasp fold, B domain"/>
    <property type="match status" value="2"/>
</dbReference>
<keyword evidence="8" id="KW-0479">Metal-binding</keyword>
<feature type="binding site" evidence="19">
    <location>
        <position position="794"/>
    </location>
    <ligand>
        <name>ATP</name>
        <dbReference type="ChEBI" id="CHEBI:30616"/>
        <label>2</label>
    </ligand>
</feature>
<dbReference type="GO" id="GO:0044205">
    <property type="term" value="P:'de novo' UMP biosynthetic process"/>
    <property type="evidence" value="ECO:0007669"/>
    <property type="project" value="UniProtKB-UniRule"/>
</dbReference>
<dbReference type="EC" id="6.3.4.16" evidence="19"/>
<feature type="binding site" evidence="19">
    <location>
        <position position="793"/>
    </location>
    <ligand>
        <name>ATP</name>
        <dbReference type="ChEBI" id="CHEBI:30616"/>
        <label>2</label>
    </ligand>
</feature>
<dbReference type="InterPro" id="IPR011607">
    <property type="entry name" value="MGS-like_dom"/>
</dbReference>
<dbReference type="SUPFAM" id="SSF56059">
    <property type="entry name" value="Glutathione synthetase ATP-binding domain-like"/>
    <property type="match status" value="2"/>
</dbReference>
<dbReference type="InterPro" id="IPR005479">
    <property type="entry name" value="CPAse_ATP-bd"/>
</dbReference>
<evidence type="ECO:0000259" key="21">
    <source>
        <dbReference type="PROSITE" id="PS51855"/>
    </source>
</evidence>
<comment type="function">
    <text evidence="17 19">Large subunit of the glutamine-dependent carbamoyl phosphate synthetase (CPSase). CPSase catalyzes the formation of carbamoyl phosphate from the ammonia moiety of glutamine, carbonate, and phosphate donated by ATP, constituting the first step of 2 biosynthetic pathways, one leading to arginine and/or urea and the other to pyrimidine nucleotides. The large subunit (synthetase) binds the substrates ammonia (free or transferred from glutamine from the small subunit), hydrogencarbonate and ATP and carries out an ATP-coupled ligase reaction, activating hydrogencarbonate by forming carboxy phosphate which reacts with ammonia to form carbamoyl phosphate.</text>
</comment>
<feature type="binding site" evidence="19">
    <location>
        <position position="850"/>
    </location>
    <ligand>
        <name>Mn(2+)</name>
        <dbReference type="ChEBI" id="CHEBI:29035"/>
        <label>4</label>
    </ligand>
</feature>
<feature type="binding site" evidence="19">
    <location>
        <position position="299"/>
    </location>
    <ligand>
        <name>Mg(2+)</name>
        <dbReference type="ChEBI" id="CHEBI:18420"/>
        <label>2</label>
    </ligand>
</feature>
<dbReference type="InterPro" id="IPR058047">
    <property type="entry name" value="CPSase_preATP-grasp"/>
</dbReference>
<dbReference type="SUPFAM" id="SSF48108">
    <property type="entry name" value="Carbamoyl phosphate synthetase, large subunit connection domain"/>
    <property type="match status" value="1"/>
</dbReference>
<dbReference type="GO" id="GO:0005737">
    <property type="term" value="C:cytoplasm"/>
    <property type="evidence" value="ECO:0007669"/>
    <property type="project" value="TreeGrafter"/>
</dbReference>
<dbReference type="SUPFAM" id="SSF52440">
    <property type="entry name" value="PreATP-grasp domain"/>
    <property type="match status" value="2"/>
</dbReference>
<evidence type="ECO:0000256" key="1">
    <source>
        <dbReference type="ARBA" id="ARBA00001936"/>
    </source>
</evidence>
<feature type="binding site" evidence="19">
    <location>
        <position position="848"/>
    </location>
    <ligand>
        <name>Mg(2+)</name>
        <dbReference type="ChEBI" id="CHEBI:18420"/>
        <label>4</label>
    </ligand>
</feature>
<dbReference type="GO" id="GO:0004087">
    <property type="term" value="F:carbamoyl-phosphate synthase (ammonia) activity"/>
    <property type="evidence" value="ECO:0007669"/>
    <property type="project" value="UniProtKB-EC"/>
</dbReference>
<evidence type="ECO:0000256" key="18">
    <source>
        <dbReference type="ARBA" id="ARBA00062056"/>
    </source>
</evidence>
<evidence type="ECO:0000256" key="2">
    <source>
        <dbReference type="ARBA" id="ARBA00004812"/>
    </source>
</evidence>
<dbReference type="Pfam" id="PF25596">
    <property type="entry name" value="CPSase_L_D1"/>
    <property type="match status" value="2"/>
</dbReference>
<feature type="binding site" evidence="19">
    <location>
        <position position="129"/>
    </location>
    <ligand>
        <name>ATP</name>
        <dbReference type="ChEBI" id="CHEBI:30616"/>
        <label>1</label>
    </ligand>
</feature>
<feature type="binding site" evidence="19">
    <location>
        <position position="795"/>
    </location>
    <ligand>
        <name>ATP</name>
        <dbReference type="ChEBI" id="CHEBI:30616"/>
        <label>2</label>
    </ligand>
</feature>
<dbReference type="GO" id="GO:0046872">
    <property type="term" value="F:metal ion binding"/>
    <property type="evidence" value="ECO:0007669"/>
    <property type="project" value="UniProtKB-KW"/>
</dbReference>
<proteinExistence type="inferred from homology"/>
<evidence type="ECO:0000256" key="19">
    <source>
        <dbReference type="HAMAP-Rule" id="MF_01210"/>
    </source>
</evidence>
<dbReference type="HAMAP" id="MF_01210_A">
    <property type="entry name" value="CPSase_L_chain_A"/>
    <property type="match status" value="1"/>
</dbReference>
<feature type="binding site" evidence="19">
    <location>
        <position position="299"/>
    </location>
    <ligand>
        <name>Mg(2+)</name>
        <dbReference type="ChEBI" id="CHEBI:18420"/>
        <label>1</label>
    </ligand>
</feature>
<sequence>MPKRTDIKSIAIIGAGPIVIGQACEFDYSGVQACKALREEGYRVILVNSNPATIMTDPNLADATYIEPITPATVAKILEKERPDALLPTMGGQTALNTAIALDDDGTLARLGIEMIGANKQVIAKAEDRLLFRDAMDKIGLESPRSRMVRTFDEALAALAETGLPSIIRPSFTLAGTGGGIAYNRAEFEDIVRGGLRASPTHEVLIEESVLGWKEYEMEVVRDGADNCIIVCAIENLDPMGVHTGDSITVAPALTLTDKEYQIMRNASIAVLREIGVDTGGSNVQFAVNPADGRMVVIEMNPRVSRSSALASKATGFPIAKIAAKLAVGYRLDELDNDITGVTPASFEPTIDYVVTKMPRFTFEKFPGTEPLLTTSMKSVGEAMSIGRTFAESVQKALRSMETGLTGFNEILIGDGNPDPLTVRAALSRPTPDRLLVIAQAFRHGLSVPEVHAACKYDPWFLEQIEAIVAVETGIRAEGLPTDAAGWLRLKQGGFGDARIAELTGTTEAEVAAARRALGVTPVYKRIDTCAGEFASATPYMYSTYEANGFGGAECESEPTDRKKVVILGGGPNRIGQGIEFDYCCVHAVYALIEAGYETIMVNCNPETVSTDYDTSDRLYFEPLTAEDVIELVRVEQSRGEVLGVIVQFGGQTPLKLARDLEAAGIPILGTSPDAIDLAEDRERFQQLLHQLGLRQPANGLARSLEEAEQVAARIGFPVVIRPSYVLGGRAMEIVHDMAGLKRYMGSAVKVSGKNPVLIDSYLQDAIEVDVDAVRDGVSVYVAGIMEHIEEAGIHSGDSACALPPYSLPTDVVADISRQSTMLANALDVIGLMNVQFAVKGTEVYILEVNPRASRTVPFVAKATGTPIAKIAARVMAGEKLDAFTLNGPTPPHTAVKEAVFPFARFPNVDIILGPEMKSTGEVMGLDKDFSRAFAKAQLGAGIVLPPSGKVFISVKDHDKAAMVAVASKLHEMGFVLLATAGTAKAFGEAGIPVTRVNKVLEGQPHVVDAMINGDVQLVFNTTDGAQAMSDSFSLRRTALVNNIPYYTTVAGARAAVEAISALRSGSLDVAPLQSYLSGSY</sequence>
<dbReference type="FunFam" id="1.10.1030.10:FF:000002">
    <property type="entry name" value="Carbamoyl-phosphate synthase large chain"/>
    <property type="match status" value="1"/>
</dbReference>
<feature type="binding site" evidence="19">
    <location>
        <position position="848"/>
    </location>
    <ligand>
        <name>Mg(2+)</name>
        <dbReference type="ChEBI" id="CHEBI:18420"/>
        <label>3</label>
    </ligand>
</feature>
<evidence type="ECO:0000256" key="6">
    <source>
        <dbReference type="ARBA" id="ARBA00022598"/>
    </source>
</evidence>
<dbReference type="Gene3D" id="3.40.50.20">
    <property type="match status" value="2"/>
</dbReference>
<comment type="similarity">
    <text evidence="4 19">Belongs to the CarB family.</text>
</comment>
<dbReference type="GO" id="GO:0005524">
    <property type="term" value="F:ATP binding"/>
    <property type="evidence" value="ECO:0007669"/>
    <property type="project" value="UniProtKB-UniRule"/>
</dbReference>
<feature type="binding site" evidence="19">
    <location>
        <position position="176"/>
    </location>
    <ligand>
        <name>ATP</name>
        <dbReference type="ChEBI" id="CHEBI:30616"/>
        <label>1</label>
    </ligand>
</feature>
<dbReference type="PROSITE" id="PS51257">
    <property type="entry name" value="PROKAR_LIPOPROTEIN"/>
    <property type="match status" value="1"/>
</dbReference>
<dbReference type="InterPro" id="IPR005483">
    <property type="entry name" value="CPSase_dom"/>
</dbReference>
<evidence type="ECO:0000256" key="3">
    <source>
        <dbReference type="ARBA" id="ARBA00005077"/>
    </source>
</evidence>
<keyword evidence="9 19" id="KW-0677">Repeat</keyword>
<feature type="binding site" evidence="19">
    <location>
        <position position="285"/>
    </location>
    <ligand>
        <name>Mn(2+)</name>
        <dbReference type="ChEBI" id="CHEBI:29035"/>
        <label>1</label>
    </ligand>
</feature>
<comment type="caution">
    <text evidence="22">The sequence shown here is derived from an EMBL/GenBank/DDBJ whole genome shotgun (WGS) entry which is preliminary data.</text>
</comment>
<dbReference type="FunFam" id="3.40.50.20:FF:000001">
    <property type="entry name" value="Carbamoyl-phosphate synthase large chain"/>
    <property type="match status" value="1"/>
</dbReference>
<feature type="binding site" evidence="19">
    <location>
        <position position="299"/>
    </location>
    <ligand>
        <name>ATP</name>
        <dbReference type="ChEBI" id="CHEBI:30616"/>
        <label>1</label>
    </ligand>
</feature>
<feature type="binding site" evidence="19">
    <location>
        <position position="836"/>
    </location>
    <ligand>
        <name>Mg(2+)</name>
        <dbReference type="ChEBI" id="CHEBI:18420"/>
        <label>3</label>
    </ligand>
</feature>
<feature type="binding site" evidence="19">
    <location>
        <position position="299"/>
    </location>
    <ligand>
        <name>Mn(2+)</name>
        <dbReference type="ChEBI" id="CHEBI:29035"/>
        <label>1</label>
    </ligand>
</feature>
<dbReference type="UniPathway" id="UPA00070">
    <property type="reaction ID" value="UER00115"/>
</dbReference>
<dbReference type="EC" id="6.3.5.5" evidence="19"/>
<dbReference type="InterPro" id="IPR005480">
    <property type="entry name" value="CPSase_lsu_oligo"/>
</dbReference>
<dbReference type="InterPro" id="IPR011761">
    <property type="entry name" value="ATP-grasp"/>
</dbReference>
<keyword evidence="14" id="KW-0464">Manganese</keyword>
<comment type="caution">
    <text evidence="19">Lacks conserved residue(s) required for the propagation of feature annotation.</text>
</comment>
<dbReference type="Gene3D" id="1.10.1030.10">
    <property type="entry name" value="Carbamoyl-phosphate synthetase, large subunit oligomerisation domain"/>
    <property type="match status" value="1"/>
</dbReference>
<dbReference type="Proteomes" id="UP000019486">
    <property type="component" value="Unassembled WGS sequence"/>
</dbReference>